<evidence type="ECO:0000256" key="2">
    <source>
        <dbReference type="SAM" id="SignalP"/>
    </source>
</evidence>
<accession>A0A8B9SHT4</accession>
<dbReference type="PANTHER" id="PTHR10109">
    <property type="entry name" value="MATRIX GLA PROTEIN"/>
    <property type="match status" value="1"/>
</dbReference>
<evidence type="ECO:0000313" key="5">
    <source>
        <dbReference type="Proteomes" id="UP000694400"/>
    </source>
</evidence>
<reference evidence="4" key="2">
    <citation type="submission" date="2025-08" db="UniProtKB">
        <authorList>
            <consortium name="Ensembl"/>
        </authorList>
    </citation>
    <scope>IDENTIFICATION</scope>
</reference>
<evidence type="ECO:0000259" key="3">
    <source>
        <dbReference type="SMART" id="SM00069"/>
    </source>
</evidence>
<feature type="chain" id="PRO_5034699364" evidence="2">
    <location>
        <begin position="20"/>
        <end position="141"/>
    </location>
</feature>
<protein>
    <submittedName>
        <fullName evidence="4">Matrix Gla protein</fullName>
    </submittedName>
</protein>
<dbReference type="AlphaFoldDB" id="A0A8B9SHT4"/>
<dbReference type="GO" id="GO:0031012">
    <property type="term" value="C:extracellular matrix"/>
    <property type="evidence" value="ECO:0007669"/>
    <property type="project" value="InterPro"/>
</dbReference>
<dbReference type="Ensembl" id="ENSAPLT00020006079.1">
    <property type="protein sequence ID" value="ENSAPLP00020005648.1"/>
    <property type="gene ID" value="ENSAPLG00020004145.1"/>
</dbReference>
<dbReference type="InterPro" id="IPR027118">
    <property type="entry name" value="MGP"/>
</dbReference>
<evidence type="ECO:0000256" key="1">
    <source>
        <dbReference type="ARBA" id="ARBA00022479"/>
    </source>
</evidence>
<reference evidence="4" key="3">
    <citation type="submission" date="2025-09" db="UniProtKB">
        <authorList>
            <consortium name="Ensembl"/>
        </authorList>
    </citation>
    <scope>IDENTIFICATION</scope>
</reference>
<reference evidence="4" key="1">
    <citation type="submission" date="2019-08" db="EMBL/GenBank/DDBJ databases">
        <title>Three high-quality genomes provides insights into domestication of ducks.</title>
        <authorList>
            <person name="Hou Z.C."/>
            <person name="Zhu F."/>
            <person name="Yin Z.T."/>
            <person name="Zhang F."/>
        </authorList>
    </citation>
    <scope>NUCLEOTIDE SEQUENCE [LARGE SCALE GENOMIC DNA]</scope>
</reference>
<name>A0A8B9SHT4_ANAPL</name>
<organism evidence="4 5">
    <name type="scientific">Anas platyrhynchos</name>
    <name type="common">Mallard</name>
    <name type="synonym">Anas boschas</name>
    <dbReference type="NCBI Taxonomy" id="8839"/>
    <lineage>
        <taxon>Eukaryota</taxon>
        <taxon>Metazoa</taxon>
        <taxon>Chordata</taxon>
        <taxon>Craniata</taxon>
        <taxon>Vertebrata</taxon>
        <taxon>Euteleostomi</taxon>
        <taxon>Archelosauria</taxon>
        <taxon>Archosauria</taxon>
        <taxon>Dinosauria</taxon>
        <taxon>Saurischia</taxon>
        <taxon>Theropoda</taxon>
        <taxon>Coelurosauria</taxon>
        <taxon>Aves</taxon>
        <taxon>Neognathae</taxon>
        <taxon>Galloanserae</taxon>
        <taxon>Anseriformes</taxon>
        <taxon>Anatidae</taxon>
        <taxon>Anatinae</taxon>
        <taxon>Anas</taxon>
    </lineage>
</organism>
<proteinExistence type="predicted"/>
<dbReference type="GO" id="GO:0005509">
    <property type="term" value="F:calcium ion binding"/>
    <property type="evidence" value="ECO:0007669"/>
    <property type="project" value="InterPro"/>
</dbReference>
<feature type="domain" description="Gla" evidence="3">
    <location>
        <begin position="32"/>
        <end position="94"/>
    </location>
</feature>
<dbReference type="GO" id="GO:0005576">
    <property type="term" value="C:extracellular region"/>
    <property type="evidence" value="ECO:0007669"/>
    <property type="project" value="UniProtKB-SubCell"/>
</dbReference>
<dbReference type="InterPro" id="IPR058704">
    <property type="entry name" value="BGLAP-like_C"/>
</dbReference>
<keyword evidence="2" id="KW-0732">Signal</keyword>
<evidence type="ECO:0000313" key="4">
    <source>
        <dbReference type="Ensembl" id="ENSAPLP00020005648.1"/>
    </source>
</evidence>
<dbReference type="Proteomes" id="UP000694400">
    <property type="component" value="Chromosome 1"/>
</dbReference>
<feature type="signal peptide" evidence="2">
    <location>
        <begin position="1"/>
        <end position="19"/>
    </location>
</feature>
<sequence length="141" mass="16336">MRTLIILTLLATLIMAATCYESHESMESHEYLNPFINRRRANGFMQTDMRLEAIAQERIRERNKAPQERQREICEDYYPCELLPGPDVSWPKGRALFWSSDTGTQARALISPGYHRNIKCCLKASSREPRYPPGTLCVKEE</sequence>
<dbReference type="InterPro" id="IPR000294">
    <property type="entry name" value="GLA_domain"/>
</dbReference>
<dbReference type="Pfam" id="PF25890">
    <property type="entry name" value="BGLAP_C"/>
    <property type="match status" value="1"/>
</dbReference>
<dbReference type="SMART" id="SM00069">
    <property type="entry name" value="GLA"/>
    <property type="match status" value="1"/>
</dbReference>
<dbReference type="PANTHER" id="PTHR10109:SF0">
    <property type="entry name" value="MATRIX GLA PROTEIN"/>
    <property type="match status" value="1"/>
</dbReference>
<keyword evidence="1" id="KW-0301">Gamma-carboxyglutamic acid</keyword>